<gene>
    <name evidence="1" type="ORF">MNB_SV-13-1723</name>
</gene>
<reference evidence="1" key="1">
    <citation type="submission" date="2016-10" db="EMBL/GenBank/DDBJ databases">
        <authorList>
            <person name="de Groot N.N."/>
        </authorList>
    </citation>
    <scope>NUCLEOTIDE SEQUENCE</scope>
</reference>
<organism evidence="1">
    <name type="scientific">hydrothermal vent metagenome</name>
    <dbReference type="NCBI Taxonomy" id="652676"/>
    <lineage>
        <taxon>unclassified sequences</taxon>
        <taxon>metagenomes</taxon>
        <taxon>ecological metagenomes</taxon>
    </lineage>
</organism>
<proteinExistence type="predicted"/>
<evidence type="ECO:0008006" key="2">
    <source>
        <dbReference type="Google" id="ProtNLM"/>
    </source>
</evidence>
<dbReference type="AlphaFoldDB" id="A0A1W1CZR9"/>
<dbReference type="PROSITE" id="PS51257">
    <property type="entry name" value="PROKAR_LIPOPROTEIN"/>
    <property type="match status" value="1"/>
</dbReference>
<protein>
    <recommendedName>
        <fullName evidence="2">Lipoprotein</fullName>
    </recommendedName>
</protein>
<accession>A0A1W1CZR9</accession>
<dbReference type="EMBL" id="FPHM01000213">
    <property type="protein sequence ID" value="SFV71215.1"/>
    <property type="molecule type" value="Genomic_DNA"/>
</dbReference>
<name>A0A1W1CZR9_9ZZZZ</name>
<sequence length="99" mass="11552">MTQIQKKSLPLLAISLFFLSACQSYNDAFVKKGKAYYYHSDIYFGKHLSKDYKKGIVDGCVTSKGKYQKSHSLFRTSKDYENAWFLGRNRCRHLLNVQK</sequence>
<evidence type="ECO:0000313" key="1">
    <source>
        <dbReference type="EMBL" id="SFV71215.1"/>
    </source>
</evidence>